<reference evidence="3" key="1">
    <citation type="journal article" date="2019" name="Int. J. Syst. Evol. Microbiol.">
        <title>The Global Catalogue of Microorganisms (GCM) 10K type strain sequencing project: providing services to taxonomists for standard genome sequencing and annotation.</title>
        <authorList>
            <consortium name="The Broad Institute Genomics Platform"/>
            <consortium name="The Broad Institute Genome Sequencing Center for Infectious Disease"/>
            <person name="Wu L."/>
            <person name="Ma J."/>
        </authorList>
    </citation>
    <scope>NUCLEOTIDE SEQUENCE [LARGE SCALE GENOMIC DNA]</scope>
    <source>
        <strain evidence="3">JCM 18409</strain>
    </source>
</reference>
<sequence>MRRAIRAACFFESSRWRLTAGYVALIWTYEWTLHIVLIGIPDWVLYVPKATYDTWTVVSAGADFLVGFMVVSAFGSVLTAGIFLAVLLGPQVLAYGVIKGRSWTLFRRIIMRGRFLPVLALSDSIARCAGVRGSNWRNRPQKMRALSRSLRAAERQIYALHKSSGYLTLRSHRRKQLKHHAGLVVAALRQAEARLDSDGDAALTTLAAALLKVAERAAVGRIGALLDDEVSPELTPARDWEPFRLAVAAVLIAACAVALAFLHVPDAAQAYAVGACGVLVLTLIYGRRVQQFLDLLGSLGGK</sequence>
<dbReference type="EMBL" id="BAABKB010000031">
    <property type="protein sequence ID" value="GAA5029232.1"/>
    <property type="molecule type" value="Genomic_DNA"/>
</dbReference>
<proteinExistence type="predicted"/>
<protein>
    <submittedName>
        <fullName evidence="2">Uncharacterized protein</fullName>
    </submittedName>
</protein>
<feature type="transmembrane region" description="Helical" evidence="1">
    <location>
        <begin position="65"/>
        <end position="98"/>
    </location>
</feature>
<feature type="transmembrane region" description="Helical" evidence="1">
    <location>
        <begin position="21"/>
        <end position="45"/>
    </location>
</feature>
<gene>
    <name evidence="2" type="ORF">GCM10023335_68070</name>
</gene>
<name>A0ABP9JGJ3_9ACTN</name>
<feature type="transmembrane region" description="Helical" evidence="1">
    <location>
        <begin position="268"/>
        <end position="286"/>
    </location>
</feature>
<keyword evidence="3" id="KW-1185">Reference proteome</keyword>
<keyword evidence="1" id="KW-0472">Membrane</keyword>
<dbReference type="Proteomes" id="UP001501759">
    <property type="component" value="Unassembled WGS sequence"/>
</dbReference>
<comment type="caution">
    <text evidence="2">The sequence shown here is derived from an EMBL/GenBank/DDBJ whole genome shotgun (WGS) entry which is preliminary data.</text>
</comment>
<keyword evidence="1" id="KW-1133">Transmembrane helix</keyword>
<keyword evidence="1" id="KW-0812">Transmembrane</keyword>
<feature type="transmembrane region" description="Helical" evidence="1">
    <location>
        <begin position="243"/>
        <end position="262"/>
    </location>
</feature>
<evidence type="ECO:0000313" key="2">
    <source>
        <dbReference type="EMBL" id="GAA5029232.1"/>
    </source>
</evidence>
<organism evidence="2 3">
    <name type="scientific">Streptomyces siamensis</name>
    <dbReference type="NCBI Taxonomy" id="1274986"/>
    <lineage>
        <taxon>Bacteria</taxon>
        <taxon>Bacillati</taxon>
        <taxon>Actinomycetota</taxon>
        <taxon>Actinomycetes</taxon>
        <taxon>Kitasatosporales</taxon>
        <taxon>Streptomycetaceae</taxon>
        <taxon>Streptomyces</taxon>
    </lineage>
</organism>
<accession>A0ABP9JGJ3</accession>
<evidence type="ECO:0000256" key="1">
    <source>
        <dbReference type="SAM" id="Phobius"/>
    </source>
</evidence>
<evidence type="ECO:0000313" key="3">
    <source>
        <dbReference type="Proteomes" id="UP001501759"/>
    </source>
</evidence>